<evidence type="ECO:0000256" key="2">
    <source>
        <dbReference type="SAM" id="SignalP"/>
    </source>
</evidence>
<accession>A0A7S0R8N9</accession>
<gene>
    <name evidence="4" type="ORF">POBO1169_LOCUS10086</name>
</gene>
<comment type="similarity">
    <text evidence="1">Belongs to the PC-esterase family. TBL subfamily.</text>
</comment>
<feature type="chain" id="PRO_5031208802" description="Trichome birefringence-like C-terminal domain-containing protein" evidence="2">
    <location>
        <begin position="24"/>
        <end position="489"/>
    </location>
</feature>
<organism evidence="4">
    <name type="scientific">Pyramimonas obovata</name>
    <dbReference type="NCBI Taxonomy" id="1411642"/>
    <lineage>
        <taxon>Eukaryota</taxon>
        <taxon>Viridiplantae</taxon>
        <taxon>Chlorophyta</taxon>
        <taxon>Pyramimonadophyceae</taxon>
        <taxon>Pyramimonadales</taxon>
        <taxon>Pyramimonadaceae</taxon>
        <taxon>Pyramimonas</taxon>
        <taxon>Pyramimonas incertae sedis</taxon>
    </lineage>
</organism>
<dbReference type="Pfam" id="PF13839">
    <property type="entry name" value="PC-Esterase"/>
    <property type="match status" value="1"/>
</dbReference>
<feature type="domain" description="Trichome birefringence-like C-terminal" evidence="3">
    <location>
        <begin position="193"/>
        <end position="246"/>
    </location>
</feature>
<dbReference type="GO" id="GO:0016740">
    <property type="term" value="F:transferase activity"/>
    <property type="evidence" value="ECO:0007669"/>
    <property type="project" value="InterPro"/>
</dbReference>
<dbReference type="InterPro" id="IPR026057">
    <property type="entry name" value="TBL_C"/>
</dbReference>
<name>A0A7S0R8N9_9CHLO</name>
<evidence type="ECO:0000259" key="3">
    <source>
        <dbReference type="Pfam" id="PF13839"/>
    </source>
</evidence>
<sequence length="489" mass="54585">MSYALWVLCACLQLSAWFPRSEAQLYAGNAASFVGGELTESSATEQRESKTLDKSADLKNLEKWDLPDTFRVSKDKSGKRQQCQKLVKEGVESHIVSGKWEKVSKSDVPESDTTCDIFSDAEIQISDHDHLASLPKQYGGMSEYVPGKLKAKKPKQTKFKEIPEKYKTPGCGNGSGLEKYQPMRWRMDESGPPHIDATEFYDLMAGKHLALIGDSTTRQITMALACFLADAKIKPTKIMFSAKQETQFTYANGMVISRWGLLELNYFHSQKLGMEVGFADAVLLNMGRHYHHTPNGIRDYDRDIKRVVERLGEGSTGQVILMDTLPAHFGSPSGDLFDRKATMSVKKPRGVGYACKPVKDPFGKDGGDWRNIKLRKHAASLGLPVMPLFKILHERWDAHLGPVMFGAEQPAEVENSRKDDEQEGDEGPEHLDCVHWCFSKLFMEPVVIQVQHALVAALNSSRACRMIVGEGANLKGSKIPDYMKEGFFG</sequence>
<evidence type="ECO:0000313" key="4">
    <source>
        <dbReference type="EMBL" id="CAD8669636.1"/>
    </source>
</evidence>
<protein>
    <recommendedName>
        <fullName evidence="3">Trichome birefringence-like C-terminal domain-containing protein</fullName>
    </recommendedName>
</protein>
<proteinExistence type="inferred from homology"/>
<feature type="signal peptide" evidence="2">
    <location>
        <begin position="1"/>
        <end position="23"/>
    </location>
</feature>
<evidence type="ECO:0000256" key="1">
    <source>
        <dbReference type="ARBA" id="ARBA00007727"/>
    </source>
</evidence>
<dbReference type="EMBL" id="HBFA01019713">
    <property type="protein sequence ID" value="CAD8669636.1"/>
    <property type="molecule type" value="Transcribed_RNA"/>
</dbReference>
<dbReference type="AlphaFoldDB" id="A0A7S0R8N9"/>
<reference evidence="4" key="1">
    <citation type="submission" date="2021-01" db="EMBL/GenBank/DDBJ databases">
        <authorList>
            <person name="Corre E."/>
            <person name="Pelletier E."/>
            <person name="Niang G."/>
            <person name="Scheremetjew M."/>
            <person name="Finn R."/>
            <person name="Kale V."/>
            <person name="Holt S."/>
            <person name="Cochrane G."/>
            <person name="Meng A."/>
            <person name="Brown T."/>
            <person name="Cohen L."/>
        </authorList>
    </citation>
    <scope>NUCLEOTIDE SEQUENCE</scope>
    <source>
        <strain evidence="4">CCMP722</strain>
    </source>
</reference>
<keyword evidence="2" id="KW-0732">Signal</keyword>